<dbReference type="AlphaFoldDB" id="A0A0N7MA04"/>
<name>A0A0N7MA04_9RHOB</name>
<accession>A0A0N7MA04</accession>
<keyword evidence="2" id="KW-1185">Reference proteome</keyword>
<evidence type="ECO:0000313" key="2">
    <source>
        <dbReference type="Proteomes" id="UP000051260"/>
    </source>
</evidence>
<dbReference type="EMBL" id="CYUD01000008">
    <property type="protein sequence ID" value="CUK05715.1"/>
    <property type="molecule type" value="Genomic_DNA"/>
</dbReference>
<evidence type="ECO:0000313" key="1">
    <source>
        <dbReference type="EMBL" id="CUK05715.1"/>
    </source>
</evidence>
<reference evidence="2" key="1">
    <citation type="submission" date="2015-09" db="EMBL/GenBank/DDBJ databases">
        <authorList>
            <person name="Rodrigo-Torres L."/>
            <person name="Arahal D.R."/>
        </authorList>
    </citation>
    <scope>NUCLEOTIDE SEQUENCE [LARGE SCALE GENOMIC DNA]</scope>
    <source>
        <strain evidence="2">CECT 5091</strain>
    </source>
</reference>
<sequence length="34" mass="3674">MVPLLQLLPVLAEVSAQQSDVKCLQSVRTGHSIL</sequence>
<organism evidence="1 2">
    <name type="scientific">Ruegeria denitrificans</name>
    <dbReference type="NCBI Taxonomy" id="1715692"/>
    <lineage>
        <taxon>Bacteria</taxon>
        <taxon>Pseudomonadati</taxon>
        <taxon>Pseudomonadota</taxon>
        <taxon>Alphaproteobacteria</taxon>
        <taxon>Rhodobacterales</taxon>
        <taxon>Roseobacteraceae</taxon>
        <taxon>Ruegeria</taxon>
    </lineage>
</organism>
<gene>
    <name evidence="1" type="ORF">RUE5091_02756</name>
</gene>
<dbReference type="Proteomes" id="UP000051260">
    <property type="component" value="Unassembled WGS sequence"/>
</dbReference>
<protein>
    <submittedName>
        <fullName evidence="1">Uncharacterized protein</fullName>
    </submittedName>
</protein>
<proteinExistence type="predicted"/>